<organism evidence="3 4">
    <name type="scientific">Stenotrophomonas forensis</name>
    <dbReference type="NCBI Taxonomy" id="2871169"/>
    <lineage>
        <taxon>Bacteria</taxon>
        <taxon>Pseudomonadati</taxon>
        <taxon>Pseudomonadota</taxon>
        <taxon>Gammaproteobacteria</taxon>
        <taxon>Lysobacterales</taxon>
        <taxon>Lysobacteraceae</taxon>
        <taxon>Stenotrophomonas</taxon>
        <taxon>Stenotrophomonas maltophilia group</taxon>
    </lineage>
</organism>
<feature type="domain" description="Glycosyltransferase 2-like" evidence="2">
    <location>
        <begin position="8"/>
        <end position="172"/>
    </location>
</feature>
<dbReference type="Proteomes" id="UP001216828">
    <property type="component" value="Chromosome"/>
</dbReference>
<keyword evidence="1" id="KW-1133">Transmembrane helix</keyword>
<keyword evidence="1" id="KW-0812">Transmembrane</keyword>
<dbReference type="RefSeq" id="WP_053448716.1">
    <property type="nucleotide sequence ID" value="NZ_CP082270.1"/>
</dbReference>
<dbReference type="Gene3D" id="3.90.550.10">
    <property type="entry name" value="Spore Coat Polysaccharide Biosynthesis Protein SpsA, Chain A"/>
    <property type="match status" value="1"/>
</dbReference>
<dbReference type="PANTHER" id="PTHR10859">
    <property type="entry name" value="GLYCOSYL TRANSFERASE"/>
    <property type="match status" value="1"/>
</dbReference>
<keyword evidence="1" id="KW-0472">Membrane</keyword>
<evidence type="ECO:0000313" key="4">
    <source>
        <dbReference type="Proteomes" id="UP001216828"/>
    </source>
</evidence>
<gene>
    <name evidence="3" type="ORF">K5L94_02545</name>
</gene>
<dbReference type="InterPro" id="IPR001173">
    <property type="entry name" value="Glyco_trans_2-like"/>
</dbReference>
<feature type="transmembrane region" description="Helical" evidence="1">
    <location>
        <begin position="251"/>
        <end position="274"/>
    </location>
</feature>
<feature type="transmembrane region" description="Helical" evidence="1">
    <location>
        <begin position="286"/>
        <end position="307"/>
    </location>
</feature>
<dbReference type="CDD" id="cd04179">
    <property type="entry name" value="DPM_DPG-synthase_like"/>
    <property type="match status" value="1"/>
</dbReference>
<dbReference type="Pfam" id="PF00535">
    <property type="entry name" value="Glycos_transf_2"/>
    <property type="match status" value="1"/>
</dbReference>
<sequence>MYQNNRISVVVPAHNEETQIKRVIDTMPDYVDYIVIVNDTSTDRTSDVVRATPEYASGRVVLIEHEVNQGVGGAIATGYKWSRDNGIDVSVVMAGDGQMNPLDMPAILAPVINDVADYSKGNRLVTGEAFKRIPKIRFFGNSALSLLTKIASGYWGVADSQTGYTAINAKALAAIDWDHMYKRYGQPNDLLVRLNIAEMRVVDVPVEPVYNVGEKSGIRVRKVLFSIGWLIVRLFFYRLKEKYIIRDFHPLVFFYAFGGATALVGLLFLVRTILLWFTQGSMPEMSFLVTLFSFSISFNAIGFAFWFDYQANRHLNPPITHRDVTHRQAPDPIDP</sequence>
<keyword evidence="4" id="KW-1185">Reference proteome</keyword>
<evidence type="ECO:0000259" key="2">
    <source>
        <dbReference type="Pfam" id="PF00535"/>
    </source>
</evidence>
<accession>A0ABY7Y2K9</accession>
<evidence type="ECO:0000313" key="3">
    <source>
        <dbReference type="EMBL" id="WDM64199.1"/>
    </source>
</evidence>
<reference evidence="3 4" key="1">
    <citation type="submission" date="2021-08" db="EMBL/GenBank/DDBJ databases">
        <title>Stenotrophomonas forensis sp. nov., isolated from contaminated viral transport media.</title>
        <authorList>
            <person name="Nguyen S.V."/>
            <person name="Edwards D."/>
            <person name="Scott S."/>
            <person name="Doss J."/>
            <person name="Merid S."/>
            <person name="Zelaya E."/>
            <person name="Maza C."/>
            <person name="Mann M."/>
            <person name="Hamilton B."/>
            <person name="Blackwell R."/>
            <person name="Tran A."/>
            <person name="Hauser J."/>
        </authorList>
    </citation>
    <scope>NUCLEOTIDE SEQUENCE [LARGE SCALE GENOMIC DNA]</scope>
    <source>
        <strain evidence="3 4">DFS-20110405</strain>
    </source>
</reference>
<name>A0ABY7Y2K9_9GAMM</name>
<dbReference type="InterPro" id="IPR029044">
    <property type="entry name" value="Nucleotide-diphossugar_trans"/>
</dbReference>
<proteinExistence type="predicted"/>
<dbReference type="PANTHER" id="PTHR10859:SF105">
    <property type="entry name" value="DOLICHYL-PHOSPHATE BETA-D-MANNOSYLTRANSFERASE"/>
    <property type="match status" value="1"/>
</dbReference>
<protein>
    <submittedName>
        <fullName evidence="3">Glycosyltransferase family 2 protein</fullName>
    </submittedName>
</protein>
<evidence type="ECO:0000256" key="1">
    <source>
        <dbReference type="SAM" id="Phobius"/>
    </source>
</evidence>
<dbReference type="SUPFAM" id="SSF53448">
    <property type="entry name" value="Nucleotide-diphospho-sugar transferases"/>
    <property type="match status" value="1"/>
</dbReference>
<dbReference type="EMBL" id="CP082270">
    <property type="protein sequence ID" value="WDM64199.1"/>
    <property type="molecule type" value="Genomic_DNA"/>
</dbReference>